<dbReference type="AlphaFoldDB" id="A0A089N4M8"/>
<dbReference type="OrthoDB" id="9803101at2"/>
<evidence type="ECO:0000256" key="1">
    <source>
        <dbReference type="ARBA" id="ARBA00010552"/>
    </source>
</evidence>
<evidence type="ECO:0000313" key="3">
    <source>
        <dbReference type="Proteomes" id="UP000029507"/>
    </source>
</evidence>
<dbReference type="Gene3D" id="3.30.1330.40">
    <property type="entry name" value="RutC-like"/>
    <property type="match status" value="1"/>
</dbReference>
<dbReference type="Proteomes" id="UP000029507">
    <property type="component" value="Chromosome"/>
</dbReference>
<dbReference type="PANTHER" id="PTHR11803:SF58">
    <property type="entry name" value="PROTEIN HMF1-RELATED"/>
    <property type="match status" value="1"/>
</dbReference>
<proteinExistence type="inferred from homology"/>
<protein>
    <submittedName>
        <fullName evidence="2">Uncharacterized protein</fullName>
    </submittedName>
</protein>
<dbReference type="EMBL" id="CP009286">
    <property type="protein sequence ID" value="AIQ63709.1"/>
    <property type="molecule type" value="Genomic_DNA"/>
</dbReference>
<dbReference type="InterPro" id="IPR035959">
    <property type="entry name" value="RutC-like_sf"/>
</dbReference>
<dbReference type="PANTHER" id="PTHR11803">
    <property type="entry name" value="2-IMINOBUTANOATE/2-IMINOPROPANOATE DEAMINASE RIDA"/>
    <property type="match status" value="1"/>
</dbReference>
<organism evidence="2 3">
    <name type="scientific">Paenibacillus stellifer</name>
    <dbReference type="NCBI Taxonomy" id="169760"/>
    <lineage>
        <taxon>Bacteria</taxon>
        <taxon>Bacillati</taxon>
        <taxon>Bacillota</taxon>
        <taxon>Bacilli</taxon>
        <taxon>Bacillales</taxon>
        <taxon>Paenibacillaceae</taxon>
        <taxon>Paenibacillus</taxon>
    </lineage>
</organism>
<reference evidence="2 3" key="1">
    <citation type="submission" date="2014-08" db="EMBL/GenBank/DDBJ databases">
        <title>Comparative genomics of the Paenibacillus odorifer group.</title>
        <authorList>
            <person name="den Bakker H.C."/>
            <person name="Tsai Y.-C."/>
            <person name="Martin N."/>
            <person name="Korlach J."/>
            <person name="Wiedmann M."/>
        </authorList>
    </citation>
    <scope>NUCLEOTIDE SEQUENCE [LARGE SCALE GENOMIC DNA]</scope>
    <source>
        <strain evidence="2 3">DSM 14472</strain>
    </source>
</reference>
<dbReference type="CDD" id="cd00448">
    <property type="entry name" value="YjgF_YER057c_UK114_family"/>
    <property type="match status" value="1"/>
</dbReference>
<dbReference type="SUPFAM" id="SSF55298">
    <property type="entry name" value="YjgF-like"/>
    <property type="match status" value="1"/>
</dbReference>
<evidence type="ECO:0000313" key="2">
    <source>
        <dbReference type="EMBL" id="AIQ63709.1"/>
    </source>
</evidence>
<gene>
    <name evidence="2" type="ORF">PSTEL_12070</name>
</gene>
<name>A0A089N4M8_9BACL</name>
<sequence length="134" mass="14508">MKKINPDTLTSTVTSLITQIVVAPVSELAFISGQVALNEKGELIGEGDYGLQARQVFINLKLALDAIAAGPENIVQMKIHVVNHRPELVDSIFKAGFEVFGDQWPLTASTFIGVQALGFEEWLVEVDAIVTVSN</sequence>
<dbReference type="Pfam" id="PF01042">
    <property type="entry name" value="Ribonuc_L-PSP"/>
    <property type="match status" value="1"/>
</dbReference>
<dbReference type="HOGENOM" id="CLU_100715_4_2_9"/>
<comment type="similarity">
    <text evidence="1">Belongs to the RutC family.</text>
</comment>
<dbReference type="InterPro" id="IPR006175">
    <property type="entry name" value="YjgF/YER057c/UK114"/>
</dbReference>
<keyword evidence="3" id="KW-1185">Reference proteome</keyword>
<accession>A0A089N4M8</accession>
<dbReference type="GO" id="GO:0019239">
    <property type="term" value="F:deaminase activity"/>
    <property type="evidence" value="ECO:0007669"/>
    <property type="project" value="TreeGrafter"/>
</dbReference>
<dbReference type="KEGG" id="pste:PSTEL_12070"/>
<dbReference type="GO" id="GO:0005829">
    <property type="term" value="C:cytosol"/>
    <property type="evidence" value="ECO:0007669"/>
    <property type="project" value="TreeGrafter"/>
</dbReference>
<dbReference type="STRING" id="169760.PSTEL_12070"/>
<dbReference type="RefSeq" id="WP_038695443.1">
    <property type="nucleotide sequence ID" value="NZ_CP009286.1"/>
</dbReference>